<dbReference type="KEGG" id="vaq:FIV01_10755"/>
<dbReference type="AlphaFoldDB" id="A0A5P9CL10"/>
<evidence type="ECO:0000313" key="1">
    <source>
        <dbReference type="EMBL" id="QFT26910.1"/>
    </source>
</evidence>
<gene>
    <name evidence="1" type="ORF">FIV01_10755</name>
</gene>
<reference evidence="1 2" key="1">
    <citation type="submission" date="2019-10" db="EMBL/GenBank/DDBJ databases">
        <title>Complete genome sequence of Vibrio sp. strain THAF100, isolated from non-filtered water from the water column of tank 6 of a marine aquarium containing stony-coral fragments. Water maintained at 26 degree C.</title>
        <authorList>
            <person name="Ruckert C."/>
            <person name="Franco A."/>
            <person name="Kalinowski J."/>
            <person name="Glaeser S."/>
        </authorList>
    </citation>
    <scope>NUCLEOTIDE SEQUENCE [LARGE SCALE GENOMIC DNA]</scope>
    <source>
        <strain evidence="1 2">THAF100</strain>
    </source>
</reference>
<protein>
    <submittedName>
        <fullName evidence="1">Uncharacterized protein</fullName>
    </submittedName>
</protein>
<proteinExistence type="predicted"/>
<accession>A0A5P9CL10</accession>
<dbReference type="EMBL" id="CP045350">
    <property type="protein sequence ID" value="QFT26910.1"/>
    <property type="molecule type" value="Genomic_DNA"/>
</dbReference>
<keyword evidence="2" id="KW-1185">Reference proteome</keyword>
<name>A0A5P9CL10_9VIBR</name>
<sequence length="56" mass="6247">MQNMHSIFGDGVVIDRTQRMSLQNRNNDLVYLLGGVNGAESYFRKALIFSIIGAKS</sequence>
<evidence type="ECO:0000313" key="2">
    <source>
        <dbReference type="Proteomes" id="UP000326936"/>
    </source>
</evidence>
<organism evidence="1 2">
    <name type="scientific">Vibrio aquimaris</name>
    <dbReference type="NCBI Taxonomy" id="2587862"/>
    <lineage>
        <taxon>Bacteria</taxon>
        <taxon>Pseudomonadati</taxon>
        <taxon>Pseudomonadota</taxon>
        <taxon>Gammaproteobacteria</taxon>
        <taxon>Vibrionales</taxon>
        <taxon>Vibrionaceae</taxon>
        <taxon>Vibrio</taxon>
    </lineage>
</organism>
<dbReference type="Proteomes" id="UP000326936">
    <property type="component" value="Chromosome"/>
</dbReference>